<name>A0ABW4ID42_9SPHI</name>
<dbReference type="EMBL" id="JBHUDG010000005">
    <property type="protein sequence ID" value="MFD1629526.1"/>
    <property type="molecule type" value="Genomic_DNA"/>
</dbReference>
<dbReference type="RefSeq" id="WP_379661907.1">
    <property type="nucleotide sequence ID" value="NZ_JBHUDG010000005.1"/>
</dbReference>
<keyword evidence="2" id="KW-1185">Reference proteome</keyword>
<organism evidence="1 2">
    <name type="scientific">Pseudopedobacter beijingensis</name>
    <dbReference type="NCBI Taxonomy" id="1207056"/>
    <lineage>
        <taxon>Bacteria</taxon>
        <taxon>Pseudomonadati</taxon>
        <taxon>Bacteroidota</taxon>
        <taxon>Sphingobacteriia</taxon>
        <taxon>Sphingobacteriales</taxon>
        <taxon>Sphingobacteriaceae</taxon>
        <taxon>Pseudopedobacter</taxon>
    </lineage>
</organism>
<protein>
    <submittedName>
        <fullName evidence="1">DUF4286 family protein</fullName>
    </submittedName>
</protein>
<comment type="caution">
    <text evidence="1">The sequence shown here is derived from an EMBL/GenBank/DDBJ whole genome shotgun (WGS) entry which is preliminary data.</text>
</comment>
<dbReference type="InterPro" id="IPR025563">
    <property type="entry name" value="DUF4286"/>
</dbReference>
<dbReference type="Proteomes" id="UP001597118">
    <property type="component" value="Unassembled WGS sequence"/>
</dbReference>
<accession>A0ABW4ID42</accession>
<evidence type="ECO:0000313" key="1">
    <source>
        <dbReference type="EMBL" id="MFD1629526.1"/>
    </source>
</evidence>
<reference evidence="2" key="1">
    <citation type="journal article" date="2019" name="Int. J. Syst. Evol. Microbiol.">
        <title>The Global Catalogue of Microorganisms (GCM) 10K type strain sequencing project: providing services to taxonomists for standard genome sequencing and annotation.</title>
        <authorList>
            <consortium name="The Broad Institute Genomics Platform"/>
            <consortium name="The Broad Institute Genome Sequencing Center for Infectious Disease"/>
            <person name="Wu L."/>
            <person name="Ma J."/>
        </authorList>
    </citation>
    <scope>NUCLEOTIDE SEQUENCE [LARGE SCALE GENOMIC DNA]</scope>
    <source>
        <strain evidence="2">CCUG 53762</strain>
    </source>
</reference>
<sequence>MIIFNVTSIVEDSVHQDFYNFMHDIYMPAVLASNKFADAKLFRLTEPVNEGVTYCAQYTAHSPADLEVYRNEYLPELHHRLMKQFPEKIVVFSSVLELTQP</sequence>
<dbReference type="Pfam" id="PF14114">
    <property type="entry name" value="DUF4286"/>
    <property type="match status" value="1"/>
</dbReference>
<evidence type="ECO:0000313" key="2">
    <source>
        <dbReference type="Proteomes" id="UP001597118"/>
    </source>
</evidence>
<proteinExistence type="predicted"/>
<gene>
    <name evidence="1" type="ORF">ACFSAH_06535</name>
</gene>